<dbReference type="Proteomes" id="UP000009375">
    <property type="component" value="Unassembled WGS sequence"/>
</dbReference>
<gene>
    <name evidence="6" type="ORF">BJBARM4_0862</name>
</gene>
<dbReference type="InterPro" id="IPR003593">
    <property type="entry name" value="AAA+_ATPase"/>
</dbReference>
<keyword evidence="2" id="KW-0813">Transport</keyword>
<dbReference type="AlphaFoldDB" id="D2EGG3"/>
<reference evidence="6 7" key="1">
    <citation type="journal article" date="2010" name="Proc. Natl. Acad. Sci. U.S.A.">
        <title>Enigmatic, ultrasmall, uncultivated Archaea.</title>
        <authorList>
            <person name="Baker B.J."/>
            <person name="Comolli L.R."/>
            <person name="Dick G.J."/>
            <person name="Hauser L.J."/>
            <person name="Hyatt D."/>
            <person name="Dill B.D."/>
            <person name="Land M.L."/>
            <person name="Verberkmoes N.C."/>
            <person name="Hettich R.L."/>
            <person name="Banfield J.F."/>
        </authorList>
    </citation>
    <scope>NUCLEOTIDE SEQUENCE [LARGE SCALE GENOMIC DNA]</scope>
</reference>
<feature type="domain" description="ABC transporter" evidence="5">
    <location>
        <begin position="4"/>
        <end position="238"/>
    </location>
</feature>
<dbReference type="Pfam" id="PF00005">
    <property type="entry name" value="ABC_tran"/>
    <property type="match status" value="1"/>
</dbReference>
<proteinExistence type="inferred from homology"/>
<dbReference type="PANTHER" id="PTHR42711">
    <property type="entry name" value="ABC TRANSPORTER ATP-BINDING PROTEIN"/>
    <property type="match status" value="1"/>
</dbReference>
<accession>D2EGG3</accession>
<keyword evidence="3" id="KW-0547">Nucleotide-binding</keyword>
<evidence type="ECO:0000256" key="4">
    <source>
        <dbReference type="ARBA" id="ARBA00022840"/>
    </source>
</evidence>
<dbReference type="Gene3D" id="3.40.50.300">
    <property type="entry name" value="P-loop containing nucleotide triphosphate hydrolases"/>
    <property type="match status" value="1"/>
</dbReference>
<evidence type="ECO:0000256" key="2">
    <source>
        <dbReference type="ARBA" id="ARBA00022448"/>
    </source>
</evidence>
<evidence type="ECO:0000256" key="3">
    <source>
        <dbReference type="ARBA" id="ARBA00022741"/>
    </source>
</evidence>
<protein>
    <submittedName>
        <fullName evidence="6">ABC transporter related protein</fullName>
    </submittedName>
</protein>
<dbReference type="InterPro" id="IPR027417">
    <property type="entry name" value="P-loop_NTPase"/>
</dbReference>
<keyword evidence="4" id="KW-0067">ATP-binding</keyword>
<sequence length="308" mass="34845">MVKLIIKNLSKSYVDKKSKSLSALKKVSLNLDINGIFTLIGRNGAGKTTFIRIVSTELLPTSGKVYLDGVDVVKNPKEIRERIAVIPQEAALIPWMTARENIFAYLLWRGLSFKEAKERTNTVLTRFKLEKYADKLPRKLSGGTKRKVLVALVISSNAKIIFLDEPTTGLDPISRRELWEVLTELKKEHLVILTTHYLEEAEELSDYIIILNKGKLVKAGSINNIRDAIGYPYAIKIFKGFNKKIRLNGKVVKKNDGTFQVFSDERTANNLAKKLIKTKVKFSINPTSLEDIFYMLVGDIDKGEENEN</sequence>
<dbReference type="GO" id="GO:0016887">
    <property type="term" value="F:ATP hydrolysis activity"/>
    <property type="evidence" value="ECO:0007669"/>
    <property type="project" value="InterPro"/>
</dbReference>
<dbReference type="SUPFAM" id="SSF52540">
    <property type="entry name" value="P-loop containing nucleoside triphosphate hydrolases"/>
    <property type="match status" value="1"/>
</dbReference>
<name>D2EGG3_PARA4</name>
<dbReference type="PROSITE" id="PS50893">
    <property type="entry name" value="ABC_TRANSPORTER_2"/>
    <property type="match status" value="1"/>
</dbReference>
<evidence type="ECO:0000313" key="7">
    <source>
        <dbReference type="Proteomes" id="UP000009375"/>
    </source>
</evidence>
<dbReference type="PANTHER" id="PTHR42711:SF5">
    <property type="entry name" value="ABC TRANSPORTER ATP-BINDING PROTEIN NATA"/>
    <property type="match status" value="1"/>
</dbReference>
<dbReference type="InterPro" id="IPR003439">
    <property type="entry name" value="ABC_transporter-like_ATP-bd"/>
</dbReference>
<dbReference type="InterPro" id="IPR050763">
    <property type="entry name" value="ABC_transporter_ATP-binding"/>
</dbReference>
<dbReference type="SMART" id="SM00382">
    <property type="entry name" value="AAA"/>
    <property type="match status" value="1"/>
</dbReference>
<dbReference type="GO" id="GO:0005524">
    <property type="term" value="F:ATP binding"/>
    <property type="evidence" value="ECO:0007669"/>
    <property type="project" value="UniProtKB-KW"/>
</dbReference>
<dbReference type="CDD" id="cd03263">
    <property type="entry name" value="ABC_subfamily_A"/>
    <property type="match status" value="1"/>
</dbReference>
<evidence type="ECO:0000313" key="6">
    <source>
        <dbReference type="EMBL" id="EEZ92561.1"/>
    </source>
</evidence>
<dbReference type="EMBL" id="GG730074">
    <property type="protein sequence ID" value="EEZ92561.1"/>
    <property type="molecule type" value="Genomic_DNA"/>
</dbReference>
<comment type="similarity">
    <text evidence="1">Belongs to the ABC transporter superfamily.</text>
</comment>
<organism evidence="6 7">
    <name type="scientific">Candidatus Parvarchaeum acidiphilum ARMAN-4</name>
    <dbReference type="NCBI Taxonomy" id="662760"/>
    <lineage>
        <taxon>Archaea</taxon>
        <taxon>Candidatus Parvarchaeota</taxon>
        <taxon>Candidatus Parvarchaeum</taxon>
    </lineage>
</organism>
<evidence type="ECO:0000256" key="1">
    <source>
        <dbReference type="ARBA" id="ARBA00005417"/>
    </source>
</evidence>
<evidence type="ECO:0000259" key="5">
    <source>
        <dbReference type="PROSITE" id="PS50893"/>
    </source>
</evidence>